<dbReference type="GeneID" id="31847558"/>
<keyword evidence="2" id="KW-0812">Transmembrane</keyword>
<gene>
    <name evidence="3" type="ORF">PhaeoP63_03187</name>
</gene>
<feature type="region of interest" description="Disordered" evidence="1">
    <location>
        <begin position="131"/>
        <end position="156"/>
    </location>
</feature>
<evidence type="ECO:0000313" key="3">
    <source>
        <dbReference type="EMBL" id="ATF07236.1"/>
    </source>
</evidence>
<evidence type="ECO:0000256" key="2">
    <source>
        <dbReference type="SAM" id="Phobius"/>
    </source>
</evidence>
<feature type="transmembrane region" description="Helical" evidence="2">
    <location>
        <begin position="164"/>
        <end position="184"/>
    </location>
</feature>
<protein>
    <submittedName>
        <fullName evidence="3">Uncharacterized protein</fullName>
    </submittedName>
</protein>
<evidence type="ECO:0000313" key="4">
    <source>
        <dbReference type="Proteomes" id="UP000217545"/>
    </source>
</evidence>
<keyword evidence="2" id="KW-1133">Transmembrane helix</keyword>
<proteinExistence type="predicted"/>
<dbReference type="AlphaFoldDB" id="A0AAD0EEE4"/>
<feature type="compositionally biased region" description="Low complexity" evidence="1">
    <location>
        <begin position="143"/>
        <end position="152"/>
    </location>
</feature>
<keyword evidence="2" id="KW-0472">Membrane</keyword>
<dbReference type="Proteomes" id="UP000217545">
    <property type="component" value="Chromosome"/>
</dbReference>
<organism evidence="3 4">
    <name type="scientific">Phaeobacter gallaeciensis</name>
    <dbReference type="NCBI Taxonomy" id="60890"/>
    <lineage>
        <taxon>Bacteria</taxon>
        <taxon>Pseudomonadati</taxon>
        <taxon>Pseudomonadota</taxon>
        <taxon>Alphaproteobacteria</taxon>
        <taxon>Rhodobacterales</taxon>
        <taxon>Roseobacteraceae</taxon>
        <taxon>Phaeobacter</taxon>
    </lineage>
</organism>
<accession>A0AAD0EEE4</accession>
<reference evidence="3 4" key="1">
    <citation type="journal article" date="2017" name="Front. Microbiol.">
        <title>Phaeobacter piscinae sp. nov., a species of the Roseobacter group and potential aquaculture probiont.</title>
        <authorList>
            <person name="Sonnenschein E.C."/>
            <person name="Phippen C.B.W."/>
            <person name="Nielsen K.F."/>
            <person name="Mateiu R.V."/>
            <person name="Melchiorsen J."/>
            <person name="Gram L."/>
            <person name="Overmann J."/>
            <person name="Freese H.M."/>
        </authorList>
    </citation>
    <scope>NUCLEOTIDE SEQUENCE [LARGE SCALE GENOMIC DNA]</scope>
    <source>
        <strain evidence="3 4">P63</strain>
    </source>
</reference>
<dbReference type="EMBL" id="CP010784">
    <property type="protein sequence ID" value="ATF07236.1"/>
    <property type="molecule type" value="Genomic_DNA"/>
</dbReference>
<evidence type="ECO:0000256" key="1">
    <source>
        <dbReference type="SAM" id="MobiDB-lite"/>
    </source>
</evidence>
<dbReference type="RefSeq" id="WP_024098539.1">
    <property type="nucleotide sequence ID" value="NZ_CP010588.1"/>
</dbReference>
<name>A0AAD0EEE4_9RHOB</name>
<sequence>MADPVAQPLIIAAGEQRVIHVFDLDMRPEQARFLREPGALAQVLGIEDIDLDHVEIFPVSDLEDLGLVGYLRDGCGIPSEQLASDSQKLAAIEGYVLLLRSRALRGEAARLTPASQIRHIGNYSEVGADWASVPSNPDDAPESAKPYSSSRPSPREARSRARRIGATIFAIVMALILLVVLMLAT</sequence>